<evidence type="ECO:0000256" key="1">
    <source>
        <dbReference type="SAM" id="MobiDB-lite"/>
    </source>
</evidence>
<dbReference type="EMBL" id="SMMG02000009">
    <property type="protein sequence ID" value="KAA3461136.1"/>
    <property type="molecule type" value="Genomic_DNA"/>
</dbReference>
<protein>
    <submittedName>
        <fullName evidence="2">Uncharacterized protein</fullName>
    </submittedName>
</protein>
<evidence type="ECO:0000313" key="2">
    <source>
        <dbReference type="EMBL" id="KAA3461136.1"/>
    </source>
</evidence>
<accession>A0A5B6UWW1</accession>
<proteinExistence type="predicted"/>
<feature type="region of interest" description="Disordered" evidence="1">
    <location>
        <begin position="18"/>
        <end position="38"/>
    </location>
</feature>
<comment type="caution">
    <text evidence="2">The sequence shown here is derived from an EMBL/GenBank/DDBJ whole genome shotgun (WGS) entry which is preliminary data.</text>
</comment>
<organism evidence="2 3">
    <name type="scientific">Gossypium australe</name>
    <dbReference type="NCBI Taxonomy" id="47621"/>
    <lineage>
        <taxon>Eukaryota</taxon>
        <taxon>Viridiplantae</taxon>
        <taxon>Streptophyta</taxon>
        <taxon>Embryophyta</taxon>
        <taxon>Tracheophyta</taxon>
        <taxon>Spermatophyta</taxon>
        <taxon>Magnoliopsida</taxon>
        <taxon>eudicotyledons</taxon>
        <taxon>Gunneridae</taxon>
        <taxon>Pentapetalae</taxon>
        <taxon>rosids</taxon>
        <taxon>malvids</taxon>
        <taxon>Malvales</taxon>
        <taxon>Malvaceae</taxon>
        <taxon>Malvoideae</taxon>
        <taxon>Gossypium</taxon>
    </lineage>
</organism>
<name>A0A5B6UWW1_9ROSI</name>
<keyword evidence="3" id="KW-1185">Reference proteome</keyword>
<dbReference type="Proteomes" id="UP000325315">
    <property type="component" value="Unassembled WGS sequence"/>
</dbReference>
<gene>
    <name evidence="2" type="ORF">EPI10_027735</name>
</gene>
<dbReference type="AlphaFoldDB" id="A0A5B6UWW1"/>
<reference evidence="3" key="1">
    <citation type="journal article" date="2019" name="Plant Biotechnol. J.">
        <title>Genome sequencing of the Australian wild diploid species Gossypium australe highlights disease resistance and delayed gland morphogenesis.</title>
        <authorList>
            <person name="Cai Y."/>
            <person name="Cai X."/>
            <person name="Wang Q."/>
            <person name="Wang P."/>
            <person name="Zhang Y."/>
            <person name="Cai C."/>
            <person name="Xu Y."/>
            <person name="Wang K."/>
            <person name="Zhou Z."/>
            <person name="Wang C."/>
            <person name="Geng S."/>
            <person name="Li B."/>
            <person name="Dong Q."/>
            <person name="Hou Y."/>
            <person name="Wang H."/>
            <person name="Ai P."/>
            <person name="Liu Z."/>
            <person name="Yi F."/>
            <person name="Sun M."/>
            <person name="An G."/>
            <person name="Cheng J."/>
            <person name="Zhang Y."/>
            <person name="Shi Q."/>
            <person name="Xie Y."/>
            <person name="Shi X."/>
            <person name="Chang Y."/>
            <person name="Huang F."/>
            <person name="Chen Y."/>
            <person name="Hong S."/>
            <person name="Mi L."/>
            <person name="Sun Q."/>
            <person name="Zhang L."/>
            <person name="Zhou B."/>
            <person name="Peng R."/>
            <person name="Zhang X."/>
            <person name="Liu F."/>
        </authorList>
    </citation>
    <scope>NUCLEOTIDE SEQUENCE [LARGE SCALE GENOMIC DNA]</scope>
    <source>
        <strain evidence="3">cv. PA1801</strain>
    </source>
</reference>
<sequence length="74" mass="8298">MLVSSHAVGNAMTKWMQGLKPLKEMPKKGKATRPESPINELCSRVTSQSIGSYFSFSHTFRFRDTSQCINECGK</sequence>
<evidence type="ECO:0000313" key="3">
    <source>
        <dbReference type="Proteomes" id="UP000325315"/>
    </source>
</evidence>